<feature type="compositionally biased region" description="Acidic residues" evidence="1">
    <location>
        <begin position="50"/>
        <end position="64"/>
    </location>
</feature>
<organism evidence="2 3">
    <name type="scientific">Nocardioides astragali</name>
    <dbReference type="NCBI Taxonomy" id="1776736"/>
    <lineage>
        <taxon>Bacteria</taxon>
        <taxon>Bacillati</taxon>
        <taxon>Actinomycetota</taxon>
        <taxon>Actinomycetes</taxon>
        <taxon>Propionibacteriales</taxon>
        <taxon>Nocardioidaceae</taxon>
        <taxon>Nocardioides</taxon>
    </lineage>
</organism>
<dbReference type="EMBL" id="JBHTCH010000030">
    <property type="protein sequence ID" value="MFC7363474.1"/>
    <property type="molecule type" value="Genomic_DNA"/>
</dbReference>
<comment type="caution">
    <text evidence="2">The sequence shown here is derived from an EMBL/GenBank/DDBJ whole genome shotgun (WGS) entry which is preliminary data.</text>
</comment>
<feature type="compositionally biased region" description="Polar residues" evidence="1">
    <location>
        <begin position="71"/>
        <end position="87"/>
    </location>
</feature>
<sequence length="129" mass="13870">MMKNLLPTALTGVAGLTVIGLVGMSSPIVASAADEAAKRDDEAPSLVLVADDDDDDTNDDESNDDDTRSRTGASANTFDNTASNFTGVSRDRDVSRADKTRDWTRDGGDRTRDWSANQTNDRSRNDTRG</sequence>
<keyword evidence="3" id="KW-1185">Reference proteome</keyword>
<dbReference type="RefSeq" id="WP_255889182.1">
    <property type="nucleotide sequence ID" value="NZ_JAFMZM010000002.1"/>
</dbReference>
<evidence type="ECO:0000313" key="2">
    <source>
        <dbReference type="EMBL" id="MFC7363474.1"/>
    </source>
</evidence>
<feature type="region of interest" description="Disordered" evidence="1">
    <location>
        <begin position="32"/>
        <end position="129"/>
    </location>
</feature>
<accession>A0ABW2NAL8</accession>
<name>A0ABW2NAL8_9ACTN</name>
<protein>
    <submittedName>
        <fullName evidence="2">Uncharacterized protein</fullName>
    </submittedName>
</protein>
<gene>
    <name evidence="2" type="ORF">ACFQO6_24595</name>
</gene>
<dbReference type="Proteomes" id="UP001596524">
    <property type="component" value="Unassembled WGS sequence"/>
</dbReference>
<proteinExistence type="predicted"/>
<evidence type="ECO:0000256" key="1">
    <source>
        <dbReference type="SAM" id="MobiDB-lite"/>
    </source>
</evidence>
<evidence type="ECO:0000313" key="3">
    <source>
        <dbReference type="Proteomes" id="UP001596524"/>
    </source>
</evidence>
<feature type="compositionally biased region" description="Basic and acidic residues" evidence="1">
    <location>
        <begin position="89"/>
        <end position="113"/>
    </location>
</feature>
<reference evidence="3" key="1">
    <citation type="journal article" date="2019" name="Int. J. Syst. Evol. Microbiol.">
        <title>The Global Catalogue of Microorganisms (GCM) 10K type strain sequencing project: providing services to taxonomists for standard genome sequencing and annotation.</title>
        <authorList>
            <consortium name="The Broad Institute Genomics Platform"/>
            <consortium name="The Broad Institute Genome Sequencing Center for Infectious Disease"/>
            <person name="Wu L."/>
            <person name="Ma J."/>
        </authorList>
    </citation>
    <scope>NUCLEOTIDE SEQUENCE [LARGE SCALE GENOMIC DNA]</scope>
    <source>
        <strain evidence="3">FCH27</strain>
    </source>
</reference>